<keyword evidence="10" id="KW-0921">Nickel transport</keyword>
<keyword evidence="14" id="KW-0732">Signal</keyword>
<keyword evidence="5" id="KW-1003">Cell membrane</keyword>
<feature type="transmembrane region" description="Helical" evidence="13">
    <location>
        <begin position="71"/>
        <end position="90"/>
    </location>
</feature>
<comment type="subcellular location">
    <subcellularLocation>
        <location evidence="2 13">Cell membrane</location>
        <topology evidence="2 13">Multi-pass membrane protein</topology>
    </subcellularLocation>
</comment>
<feature type="transmembrane region" description="Helical" evidence="13">
    <location>
        <begin position="207"/>
        <end position="228"/>
    </location>
</feature>
<keyword evidence="11 13" id="KW-0472">Membrane</keyword>
<keyword evidence="3" id="KW-0171">Cobalt transport</keyword>
<evidence type="ECO:0000313" key="16">
    <source>
        <dbReference type="Proteomes" id="UP001597295"/>
    </source>
</evidence>
<sequence length="307" mass="32553">MPRFLVLLVLALSLFAIRPGFAADPFNNRAPAPAASAPQAPSSALSASIVEGQRQAGLELRRALIDIRARGLASGALLAGLAVSFLYGVLHALGPGHGKAVVVGYFLGQQARPWRGLWMGTRIAITHVGGAIILAAGFWFWYGQQPAANVEDIPAVRMIAAVLLLLLGALMLRDALKRPAVEIRISGCDCGDERHHRRRPPEGRDKGNIAALVAGWVPCTGAVIVLLFCIANGLWLAGLLLVSAIALGMACTMAVIGLLAILLRSQISGWIDRRPKNSRAMRALDLAGPILVMVFAGLLLLVDLRLV</sequence>
<feature type="chain" id="PRO_5045300713" description="Nickel/cobalt efflux system" evidence="14">
    <location>
        <begin position="23"/>
        <end position="307"/>
    </location>
</feature>
<dbReference type="PANTHER" id="PTHR40659:SF1">
    <property type="entry name" value="NICKEL_COBALT EFFLUX SYSTEM RCNA"/>
    <property type="match status" value="1"/>
</dbReference>
<dbReference type="Proteomes" id="UP001597295">
    <property type="component" value="Unassembled WGS sequence"/>
</dbReference>
<protein>
    <recommendedName>
        <fullName evidence="13">Nickel/cobalt efflux system</fullName>
    </recommendedName>
</protein>
<evidence type="ECO:0000256" key="3">
    <source>
        <dbReference type="ARBA" id="ARBA00022426"/>
    </source>
</evidence>
<keyword evidence="7 13" id="KW-0812">Transmembrane</keyword>
<keyword evidence="4 13" id="KW-0813">Transport</keyword>
<dbReference type="Pfam" id="PF03824">
    <property type="entry name" value="NicO"/>
    <property type="match status" value="1"/>
</dbReference>
<dbReference type="InterPro" id="IPR051224">
    <property type="entry name" value="NiCoT_RcnA"/>
</dbReference>
<evidence type="ECO:0000256" key="2">
    <source>
        <dbReference type="ARBA" id="ARBA00004651"/>
    </source>
</evidence>
<evidence type="ECO:0000256" key="4">
    <source>
        <dbReference type="ARBA" id="ARBA00022448"/>
    </source>
</evidence>
<evidence type="ECO:0000256" key="11">
    <source>
        <dbReference type="ARBA" id="ARBA00023136"/>
    </source>
</evidence>
<evidence type="ECO:0000256" key="13">
    <source>
        <dbReference type="RuleBase" id="RU362101"/>
    </source>
</evidence>
<dbReference type="EMBL" id="JBHUIP010000005">
    <property type="protein sequence ID" value="MFD2262772.1"/>
    <property type="molecule type" value="Genomic_DNA"/>
</dbReference>
<evidence type="ECO:0000256" key="14">
    <source>
        <dbReference type="SAM" id="SignalP"/>
    </source>
</evidence>
<evidence type="ECO:0000313" key="15">
    <source>
        <dbReference type="EMBL" id="MFD2262772.1"/>
    </source>
</evidence>
<evidence type="ECO:0000256" key="7">
    <source>
        <dbReference type="ARBA" id="ARBA00022692"/>
    </source>
</evidence>
<evidence type="ECO:0000256" key="1">
    <source>
        <dbReference type="ARBA" id="ARBA00002510"/>
    </source>
</evidence>
<evidence type="ECO:0000256" key="8">
    <source>
        <dbReference type="ARBA" id="ARBA00022989"/>
    </source>
</evidence>
<organism evidence="15 16">
    <name type="scientific">Lacibacterium aquatile</name>
    <dbReference type="NCBI Taxonomy" id="1168082"/>
    <lineage>
        <taxon>Bacteria</taxon>
        <taxon>Pseudomonadati</taxon>
        <taxon>Pseudomonadota</taxon>
        <taxon>Alphaproteobacteria</taxon>
        <taxon>Rhodospirillales</taxon>
        <taxon>Rhodospirillaceae</taxon>
    </lineage>
</organism>
<comment type="similarity">
    <text evidence="13">Belongs to the NiCoT transporter (TC 2.A.52) family.</text>
</comment>
<keyword evidence="12" id="KW-0170">Cobalt</keyword>
<gene>
    <name evidence="15" type="ORF">ACFSM5_07715</name>
</gene>
<reference evidence="16" key="1">
    <citation type="journal article" date="2019" name="Int. J. Syst. Evol. Microbiol.">
        <title>The Global Catalogue of Microorganisms (GCM) 10K type strain sequencing project: providing services to taxonomists for standard genome sequencing and annotation.</title>
        <authorList>
            <consortium name="The Broad Institute Genomics Platform"/>
            <consortium name="The Broad Institute Genome Sequencing Center for Infectious Disease"/>
            <person name="Wu L."/>
            <person name="Ma J."/>
        </authorList>
    </citation>
    <scope>NUCLEOTIDE SEQUENCE [LARGE SCALE GENOMIC DNA]</scope>
    <source>
        <strain evidence="16">CGMCC 1.19062</strain>
    </source>
</reference>
<keyword evidence="9" id="KW-0406">Ion transport</keyword>
<keyword evidence="8 13" id="KW-1133">Transmembrane helix</keyword>
<evidence type="ECO:0000256" key="9">
    <source>
        <dbReference type="ARBA" id="ARBA00023065"/>
    </source>
</evidence>
<evidence type="ECO:0000256" key="6">
    <source>
        <dbReference type="ARBA" id="ARBA00022596"/>
    </source>
</evidence>
<comment type="function">
    <text evidence="1">Efflux system for nickel and cobalt.</text>
</comment>
<accession>A0ABW5DP22</accession>
<dbReference type="RefSeq" id="WP_379875739.1">
    <property type="nucleotide sequence ID" value="NZ_JBHUIP010000005.1"/>
</dbReference>
<feature type="transmembrane region" description="Helical" evidence="13">
    <location>
        <begin position="283"/>
        <end position="302"/>
    </location>
</feature>
<name>A0ABW5DP22_9PROT</name>
<evidence type="ECO:0000256" key="12">
    <source>
        <dbReference type="ARBA" id="ARBA00023285"/>
    </source>
</evidence>
<feature type="transmembrane region" description="Helical" evidence="13">
    <location>
        <begin position="123"/>
        <end position="142"/>
    </location>
</feature>
<evidence type="ECO:0000256" key="10">
    <source>
        <dbReference type="ARBA" id="ARBA00023112"/>
    </source>
</evidence>
<feature type="transmembrane region" description="Helical" evidence="13">
    <location>
        <begin position="234"/>
        <end position="263"/>
    </location>
</feature>
<keyword evidence="6" id="KW-0533">Nickel</keyword>
<dbReference type="InterPro" id="IPR011541">
    <property type="entry name" value="Ni/Co_transpt_high_affinity"/>
</dbReference>
<keyword evidence="16" id="KW-1185">Reference proteome</keyword>
<proteinExistence type="inferred from homology"/>
<feature type="signal peptide" evidence="14">
    <location>
        <begin position="1"/>
        <end position="22"/>
    </location>
</feature>
<feature type="transmembrane region" description="Helical" evidence="13">
    <location>
        <begin position="154"/>
        <end position="172"/>
    </location>
</feature>
<evidence type="ECO:0000256" key="5">
    <source>
        <dbReference type="ARBA" id="ARBA00022475"/>
    </source>
</evidence>
<dbReference type="PANTHER" id="PTHR40659">
    <property type="entry name" value="NICKEL/COBALT EFFLUX SYSTEM RCNA"/>
    <property type="match status" value="1"/>
</dbReference>
<comment type="caution">
    <text evidence="15">The sequence shown here is derived from an EMBL/GenBank/DDBJ whole genome shotgun (WGS) entry which is preliminary data.</text>
</comment>